<feature type="domain" description="DUF6534" evidence="2">
    <location>
        <begin position="175"/>
        <end position="263"/>
    </location>
</feature>
<dbReference type="PANTHER" id="PTHR40465">
    <property type="entry name" value="CHROMOSOME 1, WHOLE GENOME SHOTGUN SEQUENCE"/>
    <property type="match status" value="1"/>
</dbReference>
<dbReference type="Proteomes" id="UP000008064">
    <property type="component" value="Unassembled WGS sequence"/>
</dbReference>
<proteinExistence type="predicted"/>
<dbReference type="RefSeq" id="XP_007321514.1">
    <property type="nucleotide sequence ID" value="XM_007321452.1"/>
</dbReference>
<feature type="transmembrane region" description="Helical" evidence="1">
    <location>
        <begin position="208"/>
        <end position="231"/>
    </location>
</feature>
<sequence length="337" mass="37152">MNGFNVPLFFGAMYWGFIFSTALVGISIVQGYIYFTNNSRDPWTIKALVILLLILDPAGSVLIGETMYFYFLVNFGNVMAFARIPTSWCVETFVTAFVTCVTQLYFATRLYKIYKQSLVLPRYSAVWLVPAVVAFFAVFGLASGTLRAVWLVIWTTQRFSSTPVQVAVGAEEGCAVVADLITTIALCHILSPARTGVRRSGSSRIKTLFIFLVNRGILVTFVQLGMLIAYLCAATDLYWMPFHLCKSKLYTNTLLAMLNSRESGRTWLNNTQGETSKFHASVVQTPVFNITVNGDTSVSTAGASSTVTEKDDTPEIMLDSGIRTAAREGSQNEVEAV</sequence>
<name>F8P541_SERL9</name>
<dbReference type="KEGG" id="sla:SERLADRAFT_474523"/>
<accession>F8P541</accession>
<feature type="transmembrane region" description="Helical" evidence="1">
    <location>
        <begin position="47"/>
        <end position="73"/>
    </location>
</feature>
<keyword evidence="1" id="KW-1133">Transmembrane helix</keyword>
<feature type="transmembrane region" description="Helical" evidence="1">
    <location>
        <begin position="123"/>
        <end position="146"/>
    </location>
</feature>
<dbReference type="AlphaFoldDB" id="F8P541"/>
<feature type="transmembrane region" description="Helical" evidence="1">
    <location>
        <begin position="166"/>
        <end position="187"/>
    </location>
</feature>
<dbReference type="PANTHER" id="PTHR40465:SF1">
    <property type="entry name" value="DUF6534 DOMAIN-CONTAINING PROTEIN"/>
    <property type="match status" value="1"/>
</dbReference>
<dbReference type="EMBL" id="GL945438">
    <property type="protein sequence ID" value="EGO21728.1"/>
    <property type="molecule type" value="Genomic_DNA"/>
</dbReference>
<organism>
    <name type="scientific">Serpula lacrymans var. lacrymans (strain S7.9)</name>
    <name type="common">Dry rot fungus</name>
    <dbReference type="NCBI Taxonomy" id="578457"/>
    <lineage>
        <taxon>Eukaryota</taxon>
        <taxon>Fungi</taxon>
        <taxon>Dikarya</taxon>
        <taxon>Basidiomycota</taxon>
        <taxon>Agaricomycotina</taxon>
        <taxon>Agaricomycetes</taxon>
        <taxon>Agaricomycetidae</taxon>
        <taxon>Boletales</taxon>
        <taxon>Coniophorineae</taxon>
        <taxon>Serpulaceae</taxon>
        <taxon>Serpula</taxon>
    </lineage>
</organism>
<keyword evidence="1" id="KW-0472">Membrane</keyword>
<feature type="transmembrane region" description="Helical" evidence="1">
    <location>
        <begin position="93"/>
        <end position="111"/>
    </location>
</feature>
<gene>
    <name evidence="3" type="ORF">SERLADRAFT_474523</name>
</gene>
<dbReference type="OrthoDB" id="3214861at2759"/>
<dbReference type="InterPro" id="IPR045339">
    <property type="entry name" value="DUF6534"/>
</dbReference>
<protein>
    <recommendedName>
        <fullName evidence="2">DUF6534 domain-containing protein</fullName>
    </recommendedName>
</protein>
<keyword evidence="1" id="KW-0812">Transmembrane</keyword>
<dbReference type="HOGENOM" id="CLU_046025_1_2_1"/>
<evidence type="ECO:0000256" key="1">
    <source>
        <dbReference type="SAM" id="Phobius"/>
    </source>
</evidence>
<evidence type="ECO:0000259" key="2">
    <source>
        <dbReference type="Pfam" id="PF20152"/>
    </source>
</evidence>
<feature type="transmembrane region" description="Helical" evidence="1">
    <location>
        <begin position="12"/>
        <end position="35"/>
    </location>
</feature>
<evidence type="ECO:0000313" key="3">
    <source>
        <dbReference type="EMBL" id="EGO21728.1"/>
    </source>
</evidence>
<dbReference type="GeneID" id="18820491"/>
<reference evidence="3" key="1">
    <citation type="submission" date="2011-04" db="EMBL/GenBank/DDBJ databases">
        <title>Evolution of plant cell wall degrading machinery underlies the functional diversity of forest fungi.</title>
        <authorList>
            <consortium name="US DOE Joint Genome Institute (JGI-PGF)"/>
            <person name="Eastwood D.C."/>
            <person name="Floudas D."/>
            <person name="Binder M."/>
            <person name="Majcherczyk A."/>
            <person name="Schneider P."/>
            <person name="Aerts A."/>
            <person name="Asiegbu F.O."/>
            <person name="Baker S.E."/>
            <person name="Barry K."/>
            <person name="Bendiksby M."/>
            <person name="Blumentritt M."/>
            <person name="Coutinho P.M."/>
            <person name="Cullen D."/>
            <person name="Cullen D."/>
            <person name="Gathman A."/>
            <person name="Goodell B."/>
            <person name="Henrissat B."/>
            <person name="Ihrmark K."/>
            <person name="Kauserud H."/>
            <person name="Kohler A."/>
            <person name="LaButti K."/>
            <person name="Lapidus A."/>
            <person name="Lavin J.L."/>
            <person name="Lee Y.-H."/>
            <person name="Lindquist E."/>
            <person name="Lilly W."/>
            <person name="Lucas S."/>
            <person name="Morin E."/>
            <person name="Murat C."/>
            <person name="Oguiza J.A."/>
            <person name="Park J."/>
            <person name="Pisabarro A.G."/>
            <person name="Riley R."/>
            <person name="Rosling A."/>
            <person name="Salamov A."/>
            <person name="Schmidt O."/>
            <person name="Schmutz J."/>
            <person name="Skrede I."/>
            <person name="Stenlid J."/>
            <person name="Wiebenga A."/>
            <person name="Xie X."/>
            <person name="Kues U."/>
            <person name="Hibbett D.S."/>
            <person name="Hoffmeister D."/>
            <person name="Hogberg N."/>
            <person name="Martin F."/>
            <person name="Grigoriev I.V."/>
            <person name="Watkinson S.C."/>
        </authorList>
    </citation>
    <scope>NUCLEOTIDE SEQUENCE</scope>
    <source>
        <strain evidence="3">S7.9</strain>
    </source>
</reference>
<dbReference type="Pfam" id="PF20152">
    <property type="entry name" value="DUF6534"/>
    <property type="match status" value="1"/>
</dbReference>